<feature type="domain" description="Class II aldolase/adducin N-terminal" evidence="3">
    <location>
        <begin position="11"/>
        <end position="186"/>
    </location>
</feature>
<comment type="caution">
    <text evidence="4">The sequence shown here is derived from an EMBL/GenBank/DDBJ whole genome shotgun (WGS) entry which is preliminary data.</text>
</comment>
<dbReference type="GO" id="GO:0016832">
    <property type="term" value="F:aldehyde-lyase activity"/>
    <property type="evidence" value="ECO:0007669"/>
    <property type="project" value="TreeGrafter"/>
</dbReference>
<gene>
    <name evidence="4" type="ORF">HYY65_08975</name>
</gene>
<reference evidence="4" key="1">
    <citation type="submission" date="2020-07" db="EMBL/GenBank/DDBJ databases">
        <title>Huge and variable diversity of episymbiotic CPR bacteria and DPANN archaea in groundwater ecosystems.</title>
        <authorList>
            <person name="He C.Y."/>
            <person name="Keren R."/>
            <person name="Whittaker M."/>
            <person name="Farag I.F."/>
            <person name="Doudna J."/>
            <person name="Cate J.H.D."/>
            <person name="Banfield J.F."/>
        </authorList>
    </citation>
    <scope>NUCLEOTIDE SEQUENCE</scope>
    <source>
        <strain evidence="4">NC_groundwater_717_Ag_S-0.2um_59_8</strain>
    </source>
</reference>
<dbReference type="Pfam" id="PF00596">
    <property type="entry name" value="Aldolase_II"/>
    <property type="match status" value="1"/>
</dbReference>
<evidence type="ECO:0000313" key="4">
    <source>
        <dbReference type="EMBL" id="MBI3015172.1"/>
    </source>
</evidence>
<organism evidence="4 5">
    <name type="scientific">Tectimicrobiota bacterium</name>
    <dbReference type="NCBI Taxonomy" id="2528274"/>
    <lineage>
        <taxon>Bacteria</taxon>
        <taxon>Pseudomonadati</taxon>
        <taxon>Nitrospinota/Tectimicrobiota group</taxon>
        <taxon>Candidatus Tectimicrobiota</taxon>
    </lineage>
</organism>
<dbReference type="SUPFAM" id="SSF53639">
    <property type="entry name" value="AraD/HMP-PK domain-like"/>
    <property type="match status" value="1"/>
</dbReference>
<evidence type="ECO:0000259" key="3">
    <source>
        <dbReference type="SMART" id="SM01007"/>
    </source>
</evidence>
<keyword evidence="1" id="KW-0479">Metal-binding</keyword>
<dbReference type="AlphaFoldDB" id="A0A932M0T3"/>
<dbReference type="PANTHER" id="PTHR22789">
    <property type="entry name" value="FUCULOSE PHOSPHATE ALDOLASE"/>
    <property type="match status" value="1"/>
</dbReference>
<proteinExistence type="predicted"/>
<accession>A0A932M0T3</accession>
<dbReference type="SMART" id="SM01007">
    <property type="entry name" value="Aldolase_II"/>
    <property type="match status" value="1"/>
</dbReference>
<keyword evidence="2" id="KW-0456">Lyase</keyword>
<evidence type="ECO:0000256" key="1">
    <source>
        <dbReference type="ARBA" id="ARBA00022723"/>
    </source>
</evidence>
<dbReference type="InterPro" id="IPR001303">
    <property type="entry name" value="Aldolase_II/adducin_N"/>
</dbReference>
<dbReference type="Gene3D" id="3.40.225.10">
    <property type="entry name" value="Class II aldolase/adducin N-terminal domain"/>
    <property type="match status" value="1"/>
</dbReference>
<dbReference type="GO" id="GO:0046872">
    <property type="term" value="F:metal ion binding"/>
    <property type="evidence" value="ECO:0007669"/>
    <property type="project" value="UniProtKB-KW"/>
</dbReference>
<dbReference type="PANTHER" id="PTHR22789:SF0">
    <property type="entry name" value="3-OXO-TETRONATE 4-PHOSPHATE DECARBOXYLASE-RELATED"/>
    <property type="match status" value="1"/>
</dbReference>
<name>A0A932M0T3_UNCTE</name>
<dbReference type="InterPro" id="IPR036409">
    <property type="entry name" value="Aldolase_II/adducin_N_sf"/>
</dbReference>
<evidence type="ECO:0000256" key="2">
    <source>
        <dbReference type="ARBA" id="ARBA00023239"/>
    </source>
</evidence>
<dbReference type="GO" id="GO:0019323">
    <property type="term" value="P:pentose catabolic process"/>
    <property type="evidence" value="ECO:0007669"/>
    <property type="project" value="TreeGrafter"/>
</dbReference>
<dbReference type="EMBL" id="JACPSX010000172">
    <property type="protein sequence ID" value="MBI3015172.1"/>
    <property type="molecule type" value="Genomic_DNA"/>
</dbReference>
<sequence>MTTSDWKELRGKLASASRILYREGVVEGFGHISARVPGTDTFLIPRRMSPALVTEADLLLMNVRGEILEGDGLPNSESHIHSSVYKRRPDVGSVAHTHAPMATVLSNFGKPLRFLNNHACVFAEGVPLFHGVGHIDTVQIGDEMAAVMGNCGGLFLRAHGTVTAGKTVEEATILALYLEEASRLQYQCLLIGEDFTSISPEEARAIKPKVLNPTTMARGWDYYLSRL</sequence>
<dbReference type="Proteomes" id="UP000741360">
    <property type="component" value="Unassembled WGS sequence"/>
</dbReference>
<protein>
    <submittedName>
        <fullName evidence="4">Class II aldolase/adducin family protein</fullName>
    </submittedName>
</protein>
<dbReference type="InterPro" id="IPR050197">
    <property type="entry name" value="Aldolase_class_II_sugar_metab"/>
</dbReference>
<evidence type="ECO:0000313" key="5">
    <source>
        <dbReference type="Proteomes" id="UP000741360"/>
    </source>
</evidence>
<dbReference type="GO" id="GO:0005829">
    <property type="term" value="C:cytosol"/>
    <property type="evidence" value="ECO:0007669"/>
    <property type="project" value="TreeGrafter"/>
</dbReference>